<dbReference type="InterPro" id="IPR001254">
    <property type="entry name" value="Trypsin_dom"/>
</dbReference>
<dbReference type="GO" id="GO:0005576">
    <property type="term" value="C:extracellular region"/>
    <property type="evidence" value="ECO:0007669"/>
    <property type="project" value="UniProtKB-SubCell"/>
</dbReference>
<feature type="signal peptide" evidence="11">
    <location>
        <begin position="1"/>
        <end position="19"/>
    </location>
</feature>
<feature type="domain" description="Peptidase S1" evidence="12">
    <location>
        <begin position="232"/>
        <end position="465"/>
    </location>
</feature>
<accession>A0AAU9UJD4</accession>
<dbReference type="AlphaFoldDB" id="A0AAU9UJD4"/>
<reference evidence="13" key="1">
    <citation type="submission" date="2022-03" db="EMBL/GenBank/DDBJ databases">
        <authorList>
            <person name="Tunstrom K."/>
        </authorList>
    </citation>
    <scope>NUCLEOTIDE SEQUENCE</scope>
</reference>
<comment type="subcellular location">
    <subcellularLocation>
        <location evidence="1">Secreted</location>
        <location evidence="1">Extracellular space</location>
    </subcellularLocation>
</comment>
<dbReference type="InterPro" id="IPR050430">
    <property type="entry name" value="Peptidase_S1"/>
</dbReference>
<keyword evidence="9" id="KW-1205">Fibrinolytic toxin</keyword>
<keyword evidence="2" id="KW-0800">Toxin</keyword>
<evidence type="ECO:0000313" key="14">
    <source>
        <dbReference type="Proteomes" id="UP001153954"/>
    </source>
</evidence>
<keyword evidence="7" id="KW-1199">Hemostasis impairing toxin</keyword>
<evidence type="ECO:0000256" key="5">
    <source>
        <dbReference type="ARBA" id="ARBA00022825"/>
    </source>
</evidence>
<dbReference type="Proteomes" id="UP001153954">
    <property type="component" value="Unassembled WGS sequence"/>
</dbReference>
<dbReference type="PANTHER" id="PTHR24276:SF91">
    <property type="entry name" value="AT26814P-RELATED"/>
    <property type="match status" value="1"/>
</dbReference>
<dbReference type="FunFam" id="2.40.10.10:FF:000068">
    <property type="entry name" value="transmembrane protease serine 2"/>
    <property type="match status" value="1"/>
</dbReference>
<name>A0AAU9UJD4_EUPED</name>
<organism evidence="13 14">
    <name type="scientific">Euphydryas editha</name>
    <name type="common">Edith's checkerspot</name>
    <dbReference type="NCBI Taxonomy" id="104508"/>
    <lineage>
        <taxon>Eukaryota</taxon>
        <taxon>Metazoa</taxon>
        <taxon>Ecdysozoa</taxon>
        <taxon>Arthropoda</taxon>
        <taxon>Hexapoda</taxon>
        <taxon>Insecta</taxon>
        <taxon>Pterygota</taxon>
        <taxon>Neoptera</taxon>
        <taxon>Endopterygota</taxon>
        <taxon>Lepidoptera</taxon>
        <taxon>Glossata</taxon>
        <taxon>Ditrysia</taxon>
        <taxon>Papilionoidea</taxon>
        <taxon>Nymphalidae</taxon>
        <taxon>Nymphalinae</taxon>
        <taxon>Euphydryas</taxon>
    </lineage>
</organism>
<keyword evidence="11" id="KW-0732">Signal</keyword>
<keyword evidence="3" id="KW-0645">Protease</keyword>
<keyword evidence="5" id="KW-0720">Serine protease</keyword>
<evidence type="ECO:0000256" key="8">
    <source>
        <dbReference type="ARBA" id="ARBA00055534"/>
    </source>
</evidence>
<dbReference type="PROSITE" id="PS50240">
    <property type="entry name" value="TRYPSIN_DOM"/>
    <property type="match status" value="1"/>
</dbReference>
<evidence type="ECO:0000256" key="3">
    <source>
        <dbReference type="ARBA" id="ARBA00022670"/>
    </source>
</evidence>
<feature type="region of interest" description="Disordered" evidence="10">
    <location>
        <begin position="199"/>
        <end position="228"/>
    </location>
</feature>
<dbReference type="GO" id="GO:0004252">
    <property type="term" value="F:serine-type endopeptidase activity"/>
    <property type="evidence" value="ECO:0007669"/>
    <property type="project" value="InterPro"/>
</dbReference>
<evidence type="ECO:0000256" key="4">
    <source>
        <dbReference type="ARBA" id="ARBA00022801"/>
    </source>
</evidence>
<feature type="compositionally biased region" description="Basic residues" evidence="10">
    <location>
        <begin position="212"/>
        <end position="223"/>
    </location>
</feature>
<evidence type="ECO:0000256" key="6">
    <source>
        <dbReference type="ARBA" id="ARBA00023157"/>
    </source>
</evidence>
<feature type="chain" id="PRO_5043415094" description="Peptidase S1 domain-containing protein" evidence="11">
    <location>
        <begin position="20"/>
        <end position="497"/>
    </location>
</feature>
<dbReference type="Gene3D" id="2.40.10.10">
    <property type="entry name" value="Trypsin-like serine proteases"/>
    <property type="match status" value="1"/>
</dbReference>
<gene>
    <name evidence="13" type="ORF">EEDITHA_LOCUS12977</name>
</gene>
<dbReference type="GO" id="GO:0006508">
    <property type="term" value="P:proteolysis"/>
    <property type="evidence" value="ECO:0007669"/>
    <property type="project" value="UniProtKB-KW"/>
</dbReference>
<dbReference type="InterPro" id="IPR009003">
    <property type="entry name" value="Peptidase_S1_PA"/>
</dbReference>
<evidence type="ECO:0000256" key="7">
    <source>
        <dbReference type="ARBA" id="ARBA00023240"/>
    </source>
</evidence>
<dbReference type="CDD" id="cd00190">
    <property type="entry name" value="Tryp_SPc"/>
    <property type="match status" value="1"/>
</dbReference>
<evidence type="ECO:0000256" key="11">
    <source>
        <dbReference type="SAM" id="SignalP"/>
    </source>
</evidence>
<dbReference type="InterPro" id="IPR043504">
    <property type="entry name" value="Peptidase_S1_PA_chymotrypsin"/>
</dbReference>
<dbReference type="SMART" id="SM00020">
    <property type="entry name" value="Tryp_SPc"/>
    <property type="match status" value="1"/>
</dbReference>
<dbReference type="GO" id="GO:0090729">
    <property type="term" value="F:toxin activity"/>
    <property type="evidence" value="ECO:0007669"/>
    <property type="project" value="UniProtKB-KW"/>
</dbReference>
<evidence type="ECO:0000259" key="12">
    <source>
        <dbReference type="PROSITE" id="PS50240"/>
    </source>
</evidence>
<feature type="compositionally biased region" description="Basic and acidic residues" evidence="10">
    <location>
        <begin position="199"/>
        <end position="211"/>
    </location>
</feature>
<keyword evidence="4" id="KW-0378">Hydrolase</keyword>
<comment type="caution">
    <text evidence="13">The sequence shown here is derived from an EMBL/GenBank/DDBJ whole genome shotgun (WGS) entry which is preliminary data.</text>
</comment>
<evidence type="ECO:0000256" key="9">
    <source>
        <dbReference type="ARBA" id="ARBA00084094"/>
    </source>
</evidence>
<keyword evidence="6" id="KW-1015">Disulfide bond</keyword>
<comment type="function">
    <text evidence="8">Fibrinolytic activity; shows preferential cleavage of Arg-Gly bonds in all three fibrinogen chains. Contact with the caterpillars causes severe bleeding, due the anticoagulant effect of the protein.</text>
</comment>
<dbReference type="PANTHER" id="PTHR24276">
    <property type="entry name" value="POLYSERASE-RELATED"/>
    <property type="match status" value="1"/>
</dbReference>
<dbReference type="EMBL" id="CAKOGL010000018">
    <property type="protein sequence ID" value="CAH2097794.1"/>
    <property type="molecule type" value="Genomic_DNA"/>
</dbReference>
<evidence type="ECO:0000256" key="10">
    <source>
        <dbReference type="SAM" id="MobiDB-lite"/>
    </source>
</evidence>
<dbReference type="Pfam" id="PF00089">
    <property type="entry name" value="Trypsin"/>
    <property type="match status" value="1"/>
</dbReference>
<protein>
    <recommendedName>
        <fullName evidence="12">Peptidase S1 domain-containing protein</fullName>
    </recommendedName>
</protein>
<proteinExistence type="predicted"/>
<keyword evidence="14" id="KW-1185">Reference proteome</keyword>
<evidence type="ECO:0000256" key="1">
    <source>
        <dbReference type="ARBA" id="ARBA00004239"/>
    </source>
</evidence>
<dbReference type="SUPFAM" id="SSF50494">
    <property type="entry name" value="Trypsin-like serine proteases"/>
    <property type="match status" value="1"/>
</dbReference>
<evidence type="ECO:0000256" key="2">
    <source>
        <dbReference type="ARBA" id="ARBA00022656"/>
    </source>
</evidence>
<sequence length="497" mass="57437">MKTLFIFVFLNALNITIKCNEIKDRKIALNPTYPKKAYVMQSNVKIINARKFENLRALESRKANVEKKPLRKDSYTVFPPISDKRLHEVPDSGYFLDEGNDRKSRVKKVLPEYGFSVSRDKRSIKNERKVNDNITRRIDLNKKMHKKIRNKDSKKKLRISKSLTKEINGTDIKTKNIKHAKKRSTVRLKYTERVNKNTELNPKEVQKQNKDKKAKRHGRKRRQEGKDISRRLIAGKDAVIQDYPYVVSIQKNNEHWCAGALLNPRLVITTANCIWKARSISRMRIRAGSRYMERDGQVARIQEVVKHPDWSIRSHPDNDVGLLLLDRNIKFSDSVHGVDLPNRAMWPAFEDVWVTSWGSDRRDGIYKTDGVTLQVYHAKLIDHDKCNNITQRFGVVVTHNFICVAQTGRRAPCTRDTGAPAVSDGILWGLASWGIRKLCGTERFPAMFSYTASHSNLDFITNATHYLMSDKRNYPYPDRFVLNMAETTSSSATTPFF</sequence>
<evidence type="ECO:0000313" key="13">
    <source>
        <dbReference type="EMBL" id="CAH2097794.1"/>
    </source>
</evidence>